<proteinExistence type="predicted"/>
<accession>A0A9D4KFX9</accession>
<organism evidence="2 3">
    <name type="scientific">Dreissena polymorpha</name>
    <name type="common">Zebra mussel</name>
    <name type="synonym">Mytilus polymorpha</name>
    <dbReference type="NCBI Taxonomy" id="45954"/>
    <lineage>
        <taxon>Eukaryota</taxon>
        <taxon>Metazoa</taxon>
        <taxon>Spiralia</taxon>
        <taxon>Lophotrochozoa</taxon>
        <taxon>Mollusca</taxon>
        <taxon>Bivalvia</taxon>
        <taxon>Autobranchia</taxon>
        <taxon>Heteroconchia</taxon>
        <taxon>Euheterodonta</taxon>
        <taxon>Imparidentia</taxon>
        <taxon>Neoheterodontei</taxon>
        <taxon>Myida</taxon>
        <taxon>Dreissenoidea</taxon>
        <taxon>Dreissenidae</taxon>
        <taxon>Dreissena</taxon>
    </lineage>
</organism>
<dbReference type="EMBL" id="JAIWYP010000004">
    <property type="protein sequence ID" value="KAH3839138.1"/>
    <property type="molecule type" value="Genomic_DNA"/>
</dbReference>
<dbReference type="AlphaFoldDB" id="A0A9D4KFX9"/>
<keyword evidence="3" id="KW-1185">Reference proteome</keyword>
<sequence length="67" mass="7671">MLSDHTKMWRLTKSLIGEPSKSLDQACANESNTFFPMAKDKQSGKIKDKNGKEKNANEAMTKRIRRE</sequence>
<feature type="compositionally biased region" description="Basic and acidic residues" evidence="1">
    <location>
        <begin position="38"/>
        <end position="56"/>
    </location>
</feature>
<comment type="caution">
    <text evidence="2">The sequence shown here is derived from an EMBL/GenBank/DDBJ whole genome shotgun (WGS) entry which is preliminary data.</text>
</comment>
<gene>
    <name evidence="2" type="ORF">DPMN_112562</name>
</gene>
<name>A0A9D4KFX9_DREPO</name>
<dbReference type="Proteomes" id="UP000828390">
    <property type="component" value="Unassembled WGS sequence"/>
</dbReference>
<evidence type="ECO:0000256" key="1">
    <source>
        <dbReference type="SAM" id="MobiDB-lite"/>
    </source>
</evidence>
<protein>
    <submittedName>
        <fullName evidence="2">Uncharacterized protein</fullName>
    </submittedName>
</protein>
<reference evidence="2" key="2">
    <citation type="submission" date="2020-11" db="EMBL/GenBank/DDBJ databases">
        <authorList>
            <person name="McCartney M.A."/>
            <person name="Auch B."/>
            <person name="Kono T."/>
            <person name="Mallez S."/>
            <person name="Becker A."/>
            <person name="Gohl D.M."/>
            <person name="Silverstein K.A.T."/>
            <person name="Koren S."/>
            <person name="Bechman K.B."/>
            <person name="Herman A."/>
            <person name="Abrahante J.E."/>
            <person name="Garbe J."/>
        </authorList>
    </citation>
    <scope>NUCLEOTIDE SEQUENCE</scope>
    <source>
        <strain evidence="2">Duluth1</strain>
        <tissue evidence="2">Whole animal</tissue>
    </source>
</reference>
<reference evidence="2" key="1">
    <citation type="journal article" date="2019" name="bioRxiv">
        <title>The Genome of the Zebra Mussel, Dreissena polymorpha: A Resource for Invasive Species Research.</title>
        <authorList>
            <person name="McCartney M.A."/>
            <person name="Auch B."/>
            <person name="Kono T."/>
            <person name="Mallez S."/>
            <person name="Zhang Y."/>
            <person name="Obille A."/>
            <person name="Becker A."/>
            <person name="Abrahante J.E."/>
            <person name="Garbe J."/>
            <person name="Badalamenti J.P."/>
            <person name="Herman A."/>
            <person name="Mangelson H."/>
            <person name="Liachko I."/>
            <person name="Sullivan S."/>
            <person name="Sone E.D."/>
            <person name="Koren S."/>
            <person name="Silverstein K.A.T."/>
            <person name="Beckman K.B."/>
            <person name="Gohl D.M."/>
        </authorList>
    </citation>
    <scope>NUCLEOTIDE SEQUENCE</scope>
    <source>
        <strain evidence="2">Duluth1</strain>
        <tissue evidence="2">Whole animal</tissue>
    </source>
</reference>
<evidence type="ECO:0000313" key="3">
    <source>
        <dbReference type="Proteomes" id="UP000828390"/>
    </source>
</evidence>
<evidence type="ECO:0000313" key="2">
    <source>
        <dbReference type="EMBL" id="KAH3839138.1"/>
    </source>
</evidence>
<feature type="region of interest" description="Disordered" evidence="1">
    <location>
        <begin position="37"/>
        <end position="67"/>
    </location>
</feature>